<feature type="compositionally biased region" description="Polar residues" evidence="4">
    <location>
        <begin position="292"/>
        <end position="308"/>
    </location>
</feature>
<protein>
    <submittedName>
        <fullName evidence="6">Ubiquitin-conjugating enzyme E2S</fullName>
    </submittedName>
</protein>
<dbReference type="Gene3D" id="3.10.110.10">
    <property type="entry name" value="Ubiquitin Conjugating Enzyme"/>
    <property type="match status" value="1"/>
</dbReference>
<dbReference type="InterPro" id="IPR016135">
    <property type="entry name" value="UBQ-conjugating_enzyme/RWD"/>
</dbReference>
<feature type="region of interest" description="Disordered" evidence="4">
    <location>
        <begin position="289"/>
        <end position="468"/>
    </location>
</feature>
<evidence type="ECO:0000256" key="1">
    <source>
        <dbReference type="ARBA" id="ARBA00022679"/>
    </source>
</evidence>
<gene>
    <name evidence="6" type="ORF">GY632_4533</name>
</gene>
<name>A0A9P5CUV7_9EURO</name>
<dbReference type="InterPro" id="IPR023313">
    <property type="entry name" value="UBQ-conjugating_AS"/>
</dbReference>
<feature type="compositionally biased region" description="Basic residues" evidence="4">
    <location>
        <begin position="595"/>
        <end position="604"/>
    </location>
</feature>
<feature type="region of interest" description="Disordered" evidence="4">
    <location>
        <begin position="574"/>
        <end position="604"/>
    </location>
</feature>
<dbReference type="GO" id="GO:0016740">
    <property type="term" value="F:transferase activity"/>
    <property type="evidence" value="ECO:0007669"/>
    <property type="project" value="UniProtKB-KW"/>
</dbReference>
<feature type="compositionally biased region" description="Acidic residues" evidence="4">
    <location>
        <begin position="407"/>
        <end position="416"/>
    </location>
</feature>
<feature type="compositionally biased region" description="Basic residues" evidence="4">
    <location>
        <begin position="447"/>
        <end position="461"/>
    </location>
</feature>
<feature type="domain" description="UBC core" evidence="5">
    <location>
        <begin position="123"/>
        <end position="275"/>
    </location>
</feature>
<evidence type="ECO:0000313" key="6">
    <source>
        <dbReference type="EMBL" id="KAF3892758.1"/>
    </source>
</evidence>
<proteinExistence type="predicted"/>
<evidence type="ECO:0000256" key="4">
    <source>
        <dbReference type="SAM" id="MobiDB-lite"/>
    </source>
</evidence>
<feature type="active site" description="Glycyl thioester intermediate" evidence="3">
    <location>
        <position position="213"/>
    </location>
</feature>
<comment type="caution">
    <text evidence="6">The sequence shown here is derived from an EMBL/GenBank/DDBJ whole genome shotgun (WGS) entry which is preliminary data.</text>
</comment>
<keyword evidence="1" id="KW-0808">Transferase</keyword>
<dbReference type="PROSITE" id="PS00183">
    <property type="entry name" value="UBC_1"/>
    <property type="match status" value="1"/>
</dbReference>
<dbReference type="AlphaFoldDB" id="A0A9P5CUV7"/>
<evidence type="ECO:0000313" key="7">
    <source>
        <dbReference type="Proteomes" id="UP000749309"/>
    </source>
</evidence>
<dbReference type="EMBL" id="JAAQVJ010000158">
    <property type="protein sequence ID" value="KAF3892758.1"/>
    <property type="molecule type" value="Genomic_DNA"/>
</dbReference>
<feature type="region of interest" description="Disordered" evidence="4">
    <location>
        <begin position="1"/>
        <end position="38"/>
    </location>
</feature>
<dbReference type="PROSITE" id="PS50127">
    <property type="entry name" value="UBC_2"/>
    <property type="match status" value="1"/>
</dbReference>
<dbReference type="SUPFAM" id="SSF54495">
    <property type="entry name" value="UBC-like"/>
    <property type="match status" value="1"/>
</dbReference>
<evidence type="ECO:0000256" key="2">
    <source>
        <dbReference type="ARBA" id="ARBA00022786"/>
    </source>
</evidence>
<sequence length="604" mass="65673">MGQLASLAALPPAVDRRGTRTAPGGPLAAPGNPSARHARPFLSARRDVVLLSLRASNAAGEKRENNKSRRRFRVYLTLLGLAPVAPQPRIKTNMTNKHQRREQLETSKEEDTGTKSSDCCVTSNLKRLAREHASLHHKGLPPYYCFPSSNPAGPDSLTQLTVLLTGPSGTPYSQGLWRLQLRLPEDYPASPPKAFFKTRIWHPNVEESTGAVCVDTLKRDWDPKLTLSDILITISCLLIHPNPDSALNATAGSLLQENYESFARQAKLMTSIHAPIPADMKDQVNEAKGDDNVTTASSTGDEQSSSNRDAPVQTVIMKRKQQSTPPLRDEERPASEHQQVNQPTEDSDSDADADSDSENSASKENDPTLSSSPVIVPVRSPRSVLGKRPLSVLSVAEEPELVLVNDSSDDEEDADQPPEFSGMTASEKNVAANSPDFAATTISRNRSNSKHQHQHQHHHHIPSLNDQSLLLQPRRKAPKLSDSTAKRSCMNMAPVSVLAPAKTAAERKRSSAGSDGGNYANAKPLSPIISAATATMTTKETNMKQAAGPAPFLTSKVETSFSMDDKLSVRSSLAPLPLARKPQHHHTLSNLTVRPKPRTGLRRL</sequence>
<dbReference type="Proteomes" id="UP000749309">
    <property type="component" value="Unassembled WGS sequence"/>
</dbReference>
<dbReference type="PANTHER" id="PTHR24068">
    <property type="entry name" value="UBIQUITIN-CONJUGATING ENZYME E2"/>
    <property type="match status" value="1"/>
</dbReference>
<evidence type="ECO:0000256" key="3">
    <source>
        <dbReference type="PROSITE-ProRule" id="PRU10133"/>
    </source>
</evidence>
<accession>A0A9P5CUV7</accession>
<feature type="region of interest" description="Disordered" evidence="4">
    <location>
        <begin position="500"/>
        <end position="523"/>
    </location>
</feature>
<keyword evidence="2" id="KW-0833">Ubl conjugation pathway</keyword>
<evidence type="ECO:0000259" key="5">
    <source>
        <dbReference type="PROSITE" id="PS50127"/>
    </source>
</evidence>
<organism evidence="6 7">
    <name type="scientific">Trichophyton interdigitale</name>
    <dbReference type="NCBI Taxonomy" id="101480"/>
    <lineage>
        <taxon>Eukaryota</taxon>
        <taxon>Fungi</taxon>
        <taxon>Dikarya</taxon>
        <taxon>Ascomycota</taxon>
        <taxon>Pezizomycotina</taxon>
        <taxon>Eurotiomycetes</taxon>
        <taxon>Eurotiomycetidae</taxon>
        <taxon>Onygenales</taxon>
        <taxon>Arthrodermataceae</taxon>
        <taxon>Trichophyton</taxon>
    </lineage>
</organism>
<dbReference type="SMART" id="SM00212">
    <property type="entry name" value="UBCc"/>
    <property type="match status" value="1"/>
</dbReference>
<feature type="compositionally biased region" description="Low complexity" evidence="4">
    <location>
        <begin position="370"/>
        <end position="384"/>
    </location>
</feature>
<reference evidence="6" key="1">
    <citation type="submission" date="2020-03" db="EMBL/GenBank/DDBJ databases">
        <title>Whole Genome Sequence of Trichophyton interdigitale from India.</title>
        <authorList>
            <person name="Kumar P."/>
        </authorList>
    </citation>
    <scope>NUCLEOTIDE SEQUENCE</scope>
    <source>
        <strain evidence="6">UCMS-IGIB-CI14</strain>
    </source>
</reference>
<feature type="compositionally biased region" description="Acidic residues" evidence="4">
    <location>
        <begin position="345"/>
        <end position="357"/>
    </location>
</feature>
<feature type="region of interest" description="Disordered" evidence="4">
    <location>
        <begin position="87"/>
        <end position="119"/>
    </location>
</feature>
<feature type="compositionally biased region" description="Low complexity" evidence="4">
    <location>
        <begin position="20"/>
        <end position="35"/>
    </location>
</feature>
<dbReference type="Pfam" id="PF00179">
    <property type="entry name" value="UQ_con"/>
    <property type="match status" value="1"/>
</dbReference>
<dbReference type="CDD" id="cd23804">
    <property type="entry name" value="UBCc_UBE2S"/>
    <property type="match status" value="1"/>
</dbReference>
<dbReference type="InterPro" id="IPR000608">
    <property type="entry name" value="UBC"/>
</dbReference>
<dbReference type="FunFam" id="3.10.110.10:FF:000077">
    <property type="entry name" value="Ubiquitin conjugating enzyme E2"/>
    <property type="match status" value="1"/>
</dbReference>
<feature type="compositionally biased region" description="Basic and acidic residues" evidence="4">
    <location>
        <begin position="101"/>
        <end position="113"/>
    </location>
</feature>